<keyword evidence="1" id="KW-1133">Transmembrane helix</keyword>
<name>A0AAX6HXG5_IRIPA</name>
<feature type="transmembrane region" description="Helical" evidence="1">
    <location>
        <begin position="296"/>
        <end position="319"/>
    </location>
</feature>
<reference evidence="2" key="1">
    <citation type="journal article" date="2023" name="GigaByte">
        <title>Genome assembly of the bearded iris, Iris pallida Lam.</title>
        <authorList>
            <person name="Bruccoleri R.E."/>
            <person name="Oakeley E.J."/>
            <person name="Faust A.M.E."/>
            <person name="Altorfer M."/>
            <person name="Dessus-Babus S."/>
            <person name="Burckhardt D."/>
            <person name="Oertli M."/>
            <person name="Naumann U."/>
            <person name="Petersen F."/>
            <person name="Wong J."/>
        </authorList>
    </citation>
    <scope>NUCLEOTIDE SEQUENCE</scope>
    <source>
        <strain evidence="2">GSM-AAB239-AS_SAM_17_03QT</strain>
    </source>
</reference>
<dbReference type="PANTHER" id="PTHR36802:SF1">
    <property type="entry name" value="OS02G0815400 PROTEIN"/>
    <property type="match status" value="1"/>
</dbReference>
<dbReference type="PANTHER" id="PTHR36802">
    <property type="entry name" value="OS02G0815400 PROTEIN"/>
    <property type="match status" value="1"/>
</dbReference>
<dbReference type="GO" id="GO:0009507">
    <property type="term" value="C:chloroplast"/>
    <property type="evidence" value="ECO:0007669"/>
    <property type="project" value="TreeGrafter"/>
</dbReference>
<dbReference type="AlphaFoldDB" id="A0AAX6HXG5"/>
<organism evidence="2 3">
    <name type="scientific">Iris pallida</name>
    <name type="common">Sweet iris</name>
    <dbReference type="NCBI Taxonomy" id="29817"/>
    <lineage>
        <taxon>Eukaryota</taxon>
        <taxon>Viridiplantae</taxon>
        <taxon>Streptophyta</taxon>
        <taxon>Embryophyta</taxon>
        <taxon>Tracheophyta</taxon>
        <taxon>Spermatophyta</taxon>
        <taxon>Magnoliopsida</taxon>
        <taxon>Liliopsida</taxon>
        <taxon>Asparagales</taxon>
        <taxon>Iridaceae</taxon>
        <taxon>Iridoideae</taxon>
        <taxon>Irideae</taxon>
        <taxon>Iris</taxon>
    </lineage>
</organism>
<protein>
    <submittedName>
        <fullName evidence="2">Uncharacterized protein</fullName>
    </submittedName>
</protein>
<sequence length="332" mass="35939">MASSLLFSSSSPLPSSFTPQFPLNSRRVLSLRKFPVNSRTLTLTVSFALAESDSAKSVDDTSGDILPLLQELAENFQLPPDYLAKLPRDLRIDLNDAAFYLSNGPVMDECGQEMGELLLNLSRAWEQADTSTSNSITGQIPSLLSSLTSNVKPAFGRRLVSAGRKFQSMGQYGQGELQRDHAKKSYAGGNECWLEACKCIPEVSFNIAKAMIKIGKVLSSSSVVKIDEKPKEESRVLKFGDLQVELTAEKAYIGAAIAVVFGLLSWELSQGIQSIPESSLQYANDNALQLGKSLRGALLVTGYASTILCASSSVGLMLLARQLKSRSESEDP</sequence>
<keyword evidence="3" id="KW-1185">Reference proteome</keyword>
<dbReference type="EMBL" id="JANAVB010006392">
    <property type="protein sequence ID" value="KAJ6845237.1"/>
    <property type="molecule type" value="Genomic_DNA"/>
</dbReference>
<evidence type="ECO:0000313" key="2">
    <source>
        <dbReference type="EMBL" id="KAJ6845237.1"/>
    </source>
</evidence>
<proteinExistence type="predicted"/>
<evidence type="ECO:0000256" key="1">
    <source>
        <dbReference type="SAM" id="Phobius"/>
    </source>
</evidence>
<gene>
    <name evidence="2" type="ORF">M6B38_288465</name>
</gene>
<keyword evidence="1" id="KW-0472">Membrane</keyword>
<dbReference type="Proteomes" id="UP001140949">
    <property type="component" value="Unassembled WGS sequence"/>
</dbReference>
<keyword evidence="1" id="KW-0812">Transmembrane</keyword>
<comment type="caution">
    <text evidence="2">The sequence shown here is derived from an EMBL/GenBank/DDBJ whole genome shotgun (WGS) entry which is preliminary data.</text>
</comment>
<reference evidence="2" key="2">
    <citation type="submission" date="2023-04" db="EMBL/GenBank/DDBJ databases">
        <authorList>
            <person name="Bruccoleri R.E."/>
            <person name="Oakeley E.J."/>
            <person name="Faust A.-M."/>
            <person name="Dessus-Babus S."/>
            <person name="Altorfer M."/>
            <person name="Burckhardt D."/>
            <person name="Oertli M."/>
            <person name="Naumann U."/>
            <person name="Petersen F."/>
            <person name="Wong J."/>
        </authorList>
    </citation>
    <scope>NUCLEOTIDE SEQUENCE</scope>
    <source>
        <strain evidence="2">GSM-AAB239-AS_SAM_17_03QT</strain>
        <tissue evidence="2">Leaf</tissue>
    </source>
</reference>
<evidence type="ECO:0000313" key="3">
    <source>
        <dbReference type="Proteomes" id="UP001140949"/>
    </source>
</evidence>
<accession>A0AAX6HXG5</accession>